<feature type="compositionally biased region" description="Basic and acidic residues" evidence="1">
    <location>
        <begin position="14"/>
        <end position="23"/>
    </location>
</feature>
<feature type="region of interest" description="Disordered" evidence="1">
    <location>
        <begin position="1"/>
        <end position="35"/>
    </location>
</feature>
<evidence type="ECO:0000256" key="1">
    <source>
        <dbReference type="SAM" id="MobiDB-lite"/>
    </source>
</evidence>
<evidence type="ECO:0000313" key="3">
    <source>
        <dbReference type="Proteomes" id="UP000216871"/>
    </source>
</evidence>
<keyword evidence="3" id="KW-1185">Reference proteome</keyword>
<gene>
    <name evidence="2" type="ORF">BMYO_0045</name>
</gene>
<organism evidence="2 3">
    <name type="scientific">Bifidobacterium myosotis</name>
    <dbReference type="NCBI Taxonomy" id="1630166"/>
    <lineage>
        <taxon>Bacteria</taxon>
        <taxon>Bacillati</taxon>
        <taxon>Actinomycetota</taxon>
        <taxon>Actinomycetes</taxon>
        <taxon>Bifidobacteriales</taxon>
        <taxon>Bifidobacteriaceae</taxon>
        <taxon>Bifidobacterium</taxon>
    </lineage>
</organism>
<accession>A0A261FQR5</accession>
<reference evidence="2 3" key="1">
    <citation type="journal article" date="2017" name="BMC Genomics">
        <title>Comparative genomic and phylogenomic analyses of the Bifidobacteriaceae family.</title>
        <authorList>
            <person name="Lugli G.A."/>
            <person name="Milani C."/>
            <person name="Turroni F."/>
            <person name="Duranti S."/>
            <person name="Mancabelli L."/>
            <person name="Mangifesta M."/>
            <person name="Ferrario C."/>
            <person name="Modesto M."/>
            <person name="Mattarelli P."/>
            <person name="Jiri K."/>
            <person name="van Sinderen D."/>
            <person name="Ventura M."/>
        </authorList>
    </citation>
    <scope>NUCLEOTIDE SEQUENCE [LARGE SCALE GENOMIC DNA]</scope>
    <source>
        <strain evidence="2 3">DSM 100196</strain>
    </source>
</reference>
<proteinExistence type="predicted"/>
<dbReference type="EMBL" id="MWWW01000002">
    <property type="protein sequence ID" value="OZG61531.1"/>
    <property type="molecule type" value="Genomic_DNA"/>
</dbReference>
<comment type="caution">
    <text evidence="2">The sequence shown here is derived from an EMBL/GenBank/DDBJ whole genome shotgun (WGS) entry which is preliminary data.</text>
</comment>
<evidence type="ECO:0000313" key="2">
    <source>
        <dbReference type="EMBL" id="OZG61531.1"/>
    </source>
</evidence>
<sequence length="35" mass="4109">MTRKRTTLHSHSVKHLEDPKDRPQGIQRESTLPLD</sequence>
<dbReference type="Proteomes" id="UP000216871">
    <property type="component" value="Unassembled WGS sequence"/>
</dbReference>
<name>A0A261FQR5_9BIFI</name>
<feature type="compositionally biased region" description="Basic residues" evidence="1">
    <location>
        <begin position="1"/>
        <end position="13"/>
    </location>
</feature>
<dbReference type="AlphaFoldDB" id="A0A261FQR5"/>
<protein>
    <submittedName>
        <fullName evidence="2">Uncharacterized protein</fullName>
    </submittedName>
</protein>